<gene>
    <name evidence="3" type="ORF">SAMN04487989_101845</name>
</gene>
<name>A0A1I4ZJ45_9FLAO</name>
<dbReference type="AlphaFoldDB" id="A0A1I4ZJ45"/>
<dbReference type="Pfam" id="PF00109">
    <property type="entry name" value="ketoacyl-synt"/>
    <property type="match status" value="1"/>
</dbReference>
<dbReference type="GO" id="GO:0004315">
    <property type="term" value="F:3-oxoacyl-[acyl-carrier-protein] synthase activity"/>
    <property type="evidence" value="ECO:0007669"/>
    <property type="project" value="TreeGrafter"/>
</dbReference>
<dbReference type="STRING" id="649333.SAMN04487989_101845"/>
<dbReference type="EMBL" id="FOVN01000001">
    <property type="protein sequence ID" value="SFN49940.1"/>
    <property type="molecule type" value="Genomic_DNA"/>
</dbReference>
<dbReference type="PANTHER" id="PTHR11712:SF336">
    <property type="entry name" value="3-OXOACYL-[ACYL-CARRIER-PROTEIN] SYNTHASE, MITOCHONDRIAL"/>
    <property type="match status" value="1"/>
</dbReference>
<protein>
    <submittedName>
        <fullName evidence="3">Beta-ketoacyl synthase, N-terminal domain</fullName>
    </submittedName>
</protein>
<feature type="domain" description="Beta-ketoacyl synthase-like N-terminal" evidence="2">
    <location>
        <begin position="46"/>
        <end position="218"/>
    </location>
</feature>
<accession>A0A1I4ZJ45</accession>
<reference evidence="4" key="1">
    <citation type="submission" date="2016-10" db="EMBL/GenBank/DDBJ databases">
        <authorList>
            <person name="Varghese N."/>
            <person name="Submissions S."/>
        </authorList>
    </citation>
    <scope>NUCLEOTIDE SEQUENCE [LARGE SCALE GENOMIC DNA]</scope>
    <source>
        <strain evidence="4">DSM 23925</strain>
    </source>
</reference>
<dbReference type="InterPro" id="IPR014030">
    <property type="entry name" value="Ketoacyl_synth_N"/>
</dbReference>
<keyword evidence="1" id="KW-0808">Transferase</keyword>
<dbReference type="Gene3D" id="3.40.47.10">
    <property type="match status" value="1"/>
</dbReference>
<evidence type="ECO:0000313" key="3">
    <source>
        <dbReference type="EMBL" id="SFN49940.1"/>
    </source>
</evidence>
<dbReference type="OrthoDB" id="1404523at2"/>
<dbReference type="PANTHER" id="PTHR11712">
    <property type="entry name" value="POLYKETIDE SYNTHASE-RELATED"/>
    <property type="match status" value="1"/>
</dbReference>
<dbReference type="GO" id="GO:0006633">
    <property type="term" value="P:fatty acid biosynthetic process"/>
    <property type="evidence" value="ECO:0007669"/>
    <property type="project" value="TreeGrafter"/>
</dbReference>
<dbReference type="InterPro" id="IPR000794">
    <property type="entry name" value="Beta-ketoacyl_synthase"/>
</dbReference>
<proteinExistence type="predicted"/>
<dbReference type="InterPro" id="IPR016039">
    <property type="entry name" value="Thiolase-like"/>
</dbReference>
<keyword evidence="4" id="KW-1185">Reference proteome</keyword>
<sequence>MKNVYINSVGSVSSQNTTDDADFLKEIISYNDTTIPALNPNYKDFIPPAAARRMAKGIKMSIVASKIALQKANLETVDAIITGTGMGCLHDSEKFLSAIIDNNEEYLTPTPFIQSTHNTVGGQIALEIQCKGYNFTYVHGSNSFESALLDAKMQLELDEATNILIGGVDELAAHTILLNKAIHHIKETPVESSKVLNSNTKGAIYGEGANFFVLSNKKQDSSLAIVADLQTFNTLPIQSVAEKAREFLLANNLHPSEIDALILGNNGDVEFDTFYNHLATTDFQNVQQFVYKPWIGEFNTASSFGVLLATNILKTQSAPKAFQMNNIVSSQYKTILLYNQYRGENHSFTLLRQC</sequence>
<organism evidence="3 4">
    <name type="scientific">Bizionia echini</name>
    <dbReference type="NCBI Taxonomy" id="649333"/>
    <lineage>
        <taxon>Bacteria</taxon>
        <taxon>Pseudomonadati</taxon>
        <taxon>Bacteroidota</taxon>
        <taxon>Flavobacteriia</taxon>
        <taxon>Flavobacteriales</taxon>
        <taxon>Flavobacteriaceae</taxon>
        <taxon>Bizionia</taxon>
    </lineage>
</organism>
<evidence type="ECO:0000313" key="4">
    <source>
        <dbReference type="Proteomes" id="UP000198705"/>
    </source>
</evidence>
<dbReference type="RefSeq" id="WP_092206367.1">
    <property type="nucleotide sequence ID" value="NZ_FOVN01000001.1"/>
</dbReference>
<evidence type="ECO:0000256" key="1">
    <source>
        <dbReference type="ARBA" id="ARBA00022679"/>
    </source>
</evidence>
<dbReference type="SUPFAM" id="SSF53901">
    <property type="entry name" value="Thiolase-like"/>
    <property type="match status" value="1"/>
</dbReference>
<evidence type="ECO:0000259" key="2">
    <source>
        <dbReference type="Pfam" id="PF00109"/>
    </source>
</evidence>
<dbReference type="Proteomes" id="UP000198705">
    <property type="component" value="Unassembled WGS sequence"/>
</dbReference>